<sequence length="237" mass="25272">MPAKHLRRIVCLSATLASTLPCIAAPPARACRQAVIEGEVTAGQPFLKAIGGNLALYLQPIASGWIIRIVPASGPRGEHDYAELATPPYNSVTALSLSTDFAFRAQDAVGWNPRRFHFATNPQTFSQLLHAYQAFPPPPASPPASAEQQLASLLPLTSQGTLRILDARMIPGTADQTPMAATVASHFASTAHTVDQLQTPTPLGKLLWLKFRTELDLPPAFVPAPGLKIQPSVCSSL</sequence>
<evidence type="ECO:0000313" key="3">
    <source>
        <dbReference type="Proteomes" id="UP000000343"/>
    </source>
</evidence>
<protein>
    <recommendedName>
        <fullName evidence="4">Lipoprotein</fullName>
    </recommendedName>
</protein>
<accession>E8X385</accession>
<dbReference type="Proteomes" id="UP000000343">
    <property type="component" value="Chromosome"/>
</dbReference>
<reference evidence="3" key="1">
    <citation type="submission" date="2011-01" db="EMBL/GenBank/DDBJ databases">
        <title>Complete sequence of chromosome of Acidobacterium sp. MP5ACTX9.</title>
        <authorList>
            <consortium name="US DOE Joint Genome Institute"/>
            <person name="Lucas S."/>
            <person name="Copeland A."/>
            <person name="Lapidus A."/>
            <person name="Cheng J.-F."/>
            <person name="Goodwin L."/>
            <person name="Pitluck S."/>
            <person name="Teshima H."/>
            <person name="Detter J.C."/>
            <person name="Han C."/>
            <person name="Tapia R."/>
            <person name="Land M."/>
            <person name="Hauser L."/>
            <person name="Kyrpides N."/>
            <person name="Ivanova N."/>
            <person name="Ovchinnikova G."/>
            <person name="Pagani I."/>
            <person name="Rawat S.R."/>
            <person name="Mannisto M."/>
            <person name="Haggblom M.M."/>
            <person name="Woyke T."/>
        </authorList>
    </citation>
    <scope>NUCLEOTIDE SEQUENCE [LARGE SCALE GENOMIC DNA]</scope>
    <source>
        <strain evidence="3">MP5ACTX9</strain>
    </source>
</reference>
<name>E8X385_GRATM</name>
<dbReference type="PaxDb" id="1198114-AciX9_2271"/>
<feature type="chain" id="PRO_5003233618" description="Lipoprotein" evidence="1">
    <location>
        <begin position="25"/>
        <end position="237"/>
    </location>
</feature>
<dbReference type="EMBL" id="CP002480">
    <property type="protein sequence ID" value="ADW69309.1"/>
    <property type="molecule type" value="Genomic_DNA"/>
</dbReference>
<dbReference type="AlphaFoldDB" id="E8X385"/>
<keyword evidence="1" id="KW-0732">Signal</keyword>
<dbReference type="STRING" id="1198114.AciX9_2271"/>
<dbReference type="OrthoDB" id="116185at2"/>
<gene>
    <name evidence="2" type="ordered locus">AciX9_2271</name>
</gene>
<evidence type="ECO:0008006" key="4">
    <source>
        <dbReference type="Google" id="ProtNLM"/>
    </source>
</evidence>
<dbReference type="KEGG" id="acm:AciX9_2271"/>
<dbReference type="HOGENOM" id="CLU_1219218_0_0_0"/>
<evidence type="ECO:0000256" key="1">
    <source>
        <dbReference type="SAM" id="SignalP"/>
    </source>
</evidence>
<dbReference type="eggNOG" id="ENOG5033VKA">
    <property type="taxonomic scope" value="Bacteria"/>
</dbReference>
<feature type="signal peptide" evidence="1">
    <location>
        <begin position="1"/>
        <end position="24"/>
    </location>
</feature>
<proteinExistence type="predicted"/>
<keyword evidence="3" id="KW-1185">Reference proteome</keyword>
<dbReference type="RefSeq" id="WP_013580625.1">
    <property type="nucleotide sequence ID" value="NC_015064.1"/>
</dbReference>
<evidence type="ECO:0000313" key="2">
    <source>
        <dbReference type="EMBL" id="ADW69309.1"/>
    </source>
</evidence>
<organism evidence="3">
    <name type="scientific">Granulicella tundricola (strain ATCC BAA-1859 / DSM 23138 / MP5ACTX9)</name>
    <dbReference type="NCBI Taxonomy" id="1198114"/>
    <lineage>
        <taxon>Bacteria</taxon>
        <taxon>Pseudomonadati</taxon>
        <taxon>Acidobacteriota</taxon>
        <taxon>Terriglobia</taxon>
        <taxon>Terriglobales</taxon>
        <taxon>Acidobacteriaceae</taxon>
        <taxon>Granulicella</taxon>
    </lineage>
</organism>